<dbReference type="CDD" id="cd03255">
    <property type="entry name" value="ABC_MJ0796_LolCDE_FtsE"/>
    <property type="match status" value="1"/>
</dbReference>
<name>A0A6B8RGH8_9BACL</name>
<dbReference type="KEGG" id="ppsc:EHS13_12050"/>
<sequence length="269" mass="29733">MTTTPVIDIKQISKIYGGKNANQVYALNNITFTMQEGEFIGIMGASGSGKTTLLNVISTLDNPTNGTISIAGTDITRMKSRELSDFRAQRLGFIFQDFNLLDNLTVYENIALPLSLQDVPADFIRSKVSQVMEKLNITVIAEQYPSMISGGQRQRTAAARAIVHKPALLLGDEPTGSLDLKNAVSLLEMMKRLNEEDRISILMVTHDAFSASYCKRILFIQDGQLVKELYRSSSREIFYKQILNVLGDYGSTAAEGIAIETNNSYGSER</sequence>
<dbReference type="AlphaFoldDB" id="A0A6B8RGH8"/>
<dbReference type="Gene3D" id="3.40.50.300">
    <property type="entry name" value="P-loop containing nucleotide triphosphate hydrolases"/>
    <property type="match status" value="1"/>
</dbReference>
<evidence type="ECO:0000256" key="1">
    <source>
        <dbReference type="ARBA" id="ARBA00005417"/>
    </source>
</evidence>
<dbReference type="InterPro" id="IPR017911">
    <property type="entry name" value="MacB-like_ATP-bd"/>
</dbReference>
<dbReference type="FunFam" id="3.40.50.300:FF:000032">
    <property type="entry name" value="Export ABC transporter ATP-binding protein"/>
    <property type="match status" value="1"/>
</dbReference>
<dbReference type="InterPro" id="IPR003593">
    <property type="entry name" value="AAA+_ATPase"/>
</dbReference>
<dbReference type="OrthoDB" id="9791546at2"/>
<dbReference type="SMART" id="SM00382">
    <property type="entry name" value="AAA"/>
    <property type="match status" value="1"/>
</dbReference>
<evidence type="ECO:0000259" key="5">
    <source>
        <dbReference type="PROSITE" id="PS50893"/>
    </source>
</evidence>
<dbReference type="InterPro" id="IPR027417">
    <property type="entry name" value="P-loop_NTPase"/>
</dbReference>
<feature type="domain" description="ABC transporter" evidence="5">
    <location>
        <begin position="7"/>
        <end position="247"/>
    </location>
</feature>
<protein>
    <submittedName>
        <fullName evidence="6">ABC transporter ATP-binding protein</fullName>
    </submittedName>
</protein>
<dbReference type="Pfam" id="PF00005">
    <property type="entry name" value="ABC_tran"/>
    <property type="match status" value="1"/>
</dbReference>
<reference evidence="7" key="1">
    <citation type="submission" date="2018-11" db="EMBL/GenBank/DDBJ databases">
        <title>Complete genome sequence of Paenibacillus sp. ML311-T8.</title>
        <authorList>
            <person name="Nam Y.-D."/>
            <person name="Kang J."/>
            <person name="Chung W.-H."/>
            <person name="Park Y.S."/>
        </authorList>
    </citation>
    <scope>NUCLEOTIDE SEQUENCE [LARGE SCALE GENOMIC DNA]</scope>
    <source>
        <strain evidence="7">ML311-T8</strain>
    </source>
</reference>
<dbReference type="EMBL" id="CP034235">
    <property type="protein sequence ID" value="QGQ95561.1"/>
    <property type="molecule type" value="Genomic_DNA"/>
</dbReference>
<evidence type="ECO:0000313" key="6">
    <source>
        <dbReference type="EMBL" id="QGQ95561.1"/>
    </source>
</evidence>
<dbReference type="Proteomes" id="UP000426246">
    <property type="component" value="Chromosome"/>
</dbReference>
<keyword evidence="3" id="KW-0547">Nucleotide-binding</keyword>
<dbReference type="PROSITE" id="PS50893">
    <property type="entry name" value="ABC_TRANSPORTER_2"/>
    <property type="match status" value="1"/>
</dbReference>
<organism evidence="6 7">
    <name type="scientific">Paenibacillus psychroresistens</name>
    <dbReference type="NCBI Taxonomy" id="1778678"/>
    <lineage>
        <taxon>Bacteria</taxon>
        <taxon>Bacillati</taxon>
        <taxon>Bacillota</taxon>
        <taxon>Bacilli</taxon>
        <taxon>Bacillales</taxon>
        <taxon>Paenibacillaceae</taxon>
        <taxon>Paenibacillus</taxon>
    </lineage>
</organism>
<comment type="similarity">
    <text evidence="1">Belongs to the ABC transporter superfamily.</text>
</comment>
<dbReference type="PANTHER" id="PTHR42798:SF7">
    <property type="entry name" value="ALPHA-D-RIBOSE 1-METHYLPHOSPHONATE 5-TRIPHOSPHATE SYNTHASE SUBUNIT PHNL"/>
    <property type="match status" value="1"/>
</dbReference>
<evidence type="ECO:0000313" key="7">
    <source>
        <dbReference type="Proteomes" id="UP000426246"/>
    </source>
</evidence>
<keyword evidence="7" id="KW-1185">Reference proteome</keyword>
<evidence type="ECO:0000256" key="4">
    <source>
        <dbReference type="ARBA" id="ARBA00022840"/>
    </source>
</evidence>
<dbReference type="InterPro" id="IPR003439">
    <property type="entry name" value="ABC_transporter-like_ATP-bd"/>
</dbReference>
<accession>A0A6B8RGH8</accession>
<evidence type="ECO:0000256" key="3">
    <source>
        <dbReference type="ARBA" id="ARBA00022741"/>
    </source>
</evidence>
<keyword evidence="4 6" id="KW-0067">ATP-binding</keyword>
<dbReference type="PANTHER" id="PTHR42798">
    <property type="entry name" value="LIPOPROTEIN-RELEASING SYSTEM ATP-BINDING PROTEIN LOLD"/>
    <property type="match status" value="1"/>
</dbReference>
<dbReference type="GO" id="GO:0098796">
    <property type="term" value="C:membrane protein complex"/>
    <property type="evidence" value="ECO:0007669"/>
    <property type="project" value="UniProtKB-ARBA"/>
</dbReference>
<dbReference type="GO" id="GO:0022857">
    <property type="term" value="F:transmembrane transporter activity"/>
    <property type="evidence" value="ECO:0007669"/>
    <property type="project" value="UniProtKB-ARBA"/>
</dbReference>
<keyword evidence="2" id="KW-0813">Transport</keyword>
<dbReference type="GO" id="GO:0016887">
    <property type="term" value="F:ATP hydrolysis activity"/>
    <property type="evidence" value="ECO:0007669"/>
    <property type="project" value="InterPro"/>
</dbReference>
<gene>
    <name evidence="6" type="ORF">EHS13_12050</name>
</gene>
<dbReference type="GO" id="GO:0005524">
    <property type="term" value="F:ATP binding"/>
    <property type="evidence" value="ECO:0007669"/>
    <property type="project" value="UniProtKB-KW"/>
</dbReference>
<proteinExistence type="inferred from homology"/>
<dbReference type="SUPFAM" id="SSF52540">
    <property type="entry name" value="P-loop containing nucleoside triphosphate hydrolases"/>
    <property type="match status" value="1"/>
</dbReference>
<dbReference type="RefSeq" id="WP_155700598.1">
    <property type="nucleotide sequence ID" value="NZ_CP034235.1"/>
</dbReference>
<evidence type="ECO:0000256" key="2">
    <source>
        <dbReference type="ARBA" id="ARBA00022448"/>
    </source>
</evidence>